<dbReference type="EMBL" id="CAJGYO010000018">
    <property type="protein sequence ID" value="CAD6337860.1"/>
    <property type="molecule type" value="Genomic_DNA"/>
</dbReference>
<organism evidence="2 3">
    <name type="scientific">Miscanthus lutarioriparius</name>
    <dbReference type="NCBI Taxonomy" id="422564"/>
    <lineage>
        <taxon>Eukaryota</taxon>
        <taxon>Viridiplantae</taxon>
        <taxon>Streptophyta</taxon>
        <taxon>Embryophyta</taxon>
        <taxon>Tracheophyta</taxon>
        <taxon>Spermatophyta</taxon>
        <taxon>Magnoliopsida</taxon>
        <taxon>Liliopsida</taxon>
        <taxon>Poales</taxon>
        <taxon>Poaceae</taxon>
        <taxon>PACMAD clade</taxon>
        <taxon>Panicoideae</taxon>
        <taxon>Andropogonodae</taxon>
        <taxon>Andropogoneae</taxon>
        <taxon>Saccharinae</taxon>
        <taxon>Miscanthus</taxon>
    </lineage>
</organism>
<proteinExistence type="predicted"/>
<evidence type="ECO:0000256" key="1">
    <source>
        <dbReference type="SAM" id="MobiDB-lite"/>
    </source>
</evidence>
<accession>A0A811SAP2</accession>
<evidence type="ECO:0000313" key="3">
    <source>
        <dbReference type="Proteomes" id="UP000604825"/>
    </source>
</evidence>
<keyword evidence="3" id="KW-1185">Reference proteome</keyword>
<sequence length="139" mass="14074">MDKLVAMMAFCEAPLDATLAPSGAAGYGASATGGGNVVALLAAATKKWPMERLVATMAFCEAPLDGTTSAPSSGAAGGDSASVTNVPGEAGGGEDAAALRRAWLADAKKECPLREHRLLREKARNVVDGLAIFETVALQ</sequence>
<protein>
    <submittedName>
        <fullName evidence="2">Uncharacterized protein</fullName>
    </submittedName>
</protein>
<name>A0A811SAP2_9POAL</name>
<dbReference type="AlphaFoldDB" id="A0A811SAP2"/>
<feature type="compositionally biased region" description="Low complexity" evidence="1">
    <location>
        <begin position="68"/>
        <end position="82"/>
    </location>
</feature>
<dbReference type="Proteomes" id="UP000604825">
    <property type="component" value="Unassembled WGS sequence"/>
</dbReference>
<evidence type="ECO:0000313" key="2">
    <source>
        <dbReference type="EMBL" id="CAD6337860.1"/>
    </source>
</evidence>
<reference evidence="2" key="1">
    <citation type="submission" date="2020-10" db="EMBL/GenBank/DDBJ databases">
        <authorList>
            <person name="Han B."/>
            <person name="Lu T."/>
            <person name="Zhao Q."/>
            <person name="Huang X."/>
            <person name="Zhao Y."/>
        </authorList>
    </citation>
    <scope>NUCLEOTIDE SEQUENCE</scope>
</reference>
<gene>
    <name evidence="2" type="ORF">NCGR_LOCUS61958</name>
</gene>
<comment type="caution">
    <text evidence="2">The sequence shown here is derived from an EMBL/GenBank/DDBJ whole genome shotgun (WGS) entry which is preliminary data.</text>
</comment>
<feature type="region of interest" description="Disordered" evidence="1">
    <location>
        <begin position="68"/>
        <end position="93"/>
    </location>
</feature>